<evidence type="ECO:0000313" key="2">
    <source>
        <dbReference type="EMBL" id="KAF2561266.1"/>
    </source>
</evidence>
<organism evidence="3 4">
    <name type="scientific">Brassica cretica</name>
    <name type="common">Mustard</name>
    <dbReference type="NCBI Taxonomy" id="69181"/>
    <lineage>
        <taxon>Eukaryota</taxon>
        <taxon>Viridiplantae</taxon>
        <taxon>Streptophyta</taxon>
        <taxon>Embryophyta</taxon>
        <taxon>Tracheophyta</taxon>
        <taxon>Spermatophyta</taxon>
        <taxon>Magnoliopsida</taxon>
        <taxon>eudicotyledons</taxon>
        <taxon>Gunneridae</taxon>
        <taxon>Pentapetalae</taxon>
        <taxon>rosids</taxon>
        <taxon>malvids</taxon>
        <taxon>Brassicales</taxon>
        <taxon>Brassicaceae</taxon>
        <taxon>Brassiceae</taxon>
        <taxon>Brassica</taxon>
    </lineage>
</organism>
<evidence type="ECO:0000313" key="3">
    <source>
        <dbReference type="EMBL" id="KAF2597573.1"/>
    </source>
</evidence>
<sequence>MWCLRVWRNHEEAARGGDKQREAKRRREAEGRRERERRRGEKKGVPPVAAVVVDFTG</sequence>
<feature type="region of interest" description="Disordered" evidence="1">
    <location>
        <begin position="12"/>
        <end position="45"/>
    </location>
</feature>
<comment type="caution">
    <text evidence="3">The sequence shown here is derived from an EMBL/GenBank/DDBJ whole genome shotgun (WGS) entry which is preliminary data.</text>
</comment>
<name>A0A8S9KW71_BRACR</name>
<proteinExistence type="predicted"/>
<reference evidence="3" key="1">
    <citation type="submission" date="2019-12" db="EMBL/GenBank/DDBJ databases">
        <title>Genome sequencing and annotation of Brassica cretica.</title>
        <authorList>
            <person name="Studholme D.J."/>
            <person name="Sarris P.F."/>
        </authorList>
    </citation>
    <scope>NUCLEOTIDE SEQUENCE</scope>
    <source>
        <strain evidence="3">PFS-001/15</strain>
        <strain evidence="2">PFS-102/07</strain>
        <tissue evidence="3">Leaf</tissue>
    </source>
</reference>
<protein>
    <submittedName>
        <fullName evidence="3">Uncharacterized protein</fullName>
    </submittedName>
</protein>
<dbReference type="EMBL" id="QGKW02000717">
    <property type="protein sequence ID" value="KAF2597573.1"/>
    <property type="molecule type" value="Genomic_DNA"/>
</dbReference>
<evidence type="ECO:0000256" key="1">
    <source>
        <dbReference type="SAM" id="MobiDB-lite"/>
    </source>
</evidence>
<gene>
    <name evidence="3" type="ORF">F2Q68_00009675</name>
    <name evidence="2" type="ORF">F2Q70_00016695</name>
</gene>
<dbReference type="AlphaFoldDB" id="A0A8S9KW71"/>
<feature type="compositionally biased region" description="Basic and acidic residues" evidence="1">
    <location>
        <begin position="12"/>
        <end position="44"/>
    </location>
</feature>
<evidence type="ECO:0000313" key="4">
    <source>
        <dbReference type="Proteomes" id="UP000712281"/>
    </source>
</evidence>
<dbReference type="Proteomes" id="UP000712281">
    <property type="component" value="Unassembled WGS sequence"/>
</dbReference>
<accession>A0A8S9KW71</accession>
<dbReference type="EMBL" id="QGKY02001250">
    <property type="protein sequence ID" value="KAF2561266.1"/>
    <property type="molecule type" value="Genomic_DNA"/>
</dbReference>